<dbReference type="EMBL" id="DVFJ01000011">
    <property type="protein sequence ID" value="HIQ71394.1"/>
    <property type="molecule type" value="Genomic_DNA"/>
</dbReference>
<protein>
    <submittedName>
        <fullName evidence="2">Xylan 1,4-beta-xylosidase</fullName>
    </submittedName>
</protein>
<sequence length="63" mass="6917">MDRERFVETYSQGMVNVRKIIVDRETGVNYLLLSSSMTDGCGVTVLVDADGKPIVTPVDAEQP</sequence>
<gene>
    <name evidence="2" type="ORF">IAB73_04185</name>
</gene>
<feature type="domain" description="DUF6440" evidence="1">
    <location>
        <begin position="5"/>
        <end position="56"/>
    </location>
</feature>
<reference evidence="2" key="1">
    <citation type="submission" date="2020-10" db="EMBL/GenBank/DDBJ databases">
        <authorList>
            <person name="Gilroy R."/>
        </authorList>
    </citation>
    <scope>NUCLEOTIDE SEQUENCE</scope>
    <source>
        <strain evidence="2">ChiSxjej2B14-6234</strain>
    </source>
</reference>
<dbReference type="Pfam" id="PF20037">
    <property type="entry name" value="DUF6440"/>
    <property type="match status" value="1"/>
</dbReference>
<name>A0A9D0Z9D2_9FIRM</name>
<evidence type="ECO:0000259" key="1">
    <source>
        <dbReference type="Pfam" id="PF20037"/>
    </source>
</evidence>
<dbReference type="InterPro" id="IPR045515">
    <property type="entry name" value="DUF6440"/>
</dbReference>
<dbReference type="Proteomes" id="UP000886887">
    <property type="component" value="Unassembled WGS sequence"/>
</dbReference>
<accession>A0A9D0Z9D2</accession>
<comment type="caution">
    <text evidence="2">The sequence shown here is derived from an EMBL/GenBank/DDBJ whole genome shotgun (WGS) entry which is preliminary data.</text>
</comment>
<organism evidence="2 3">
    <name type="scientific">Candidatus Onthenecus intestinigallinarum</name>
    <dbReference type="NCBI Taxonomy" id="2840875"/>
    <lineage>
        <taxon>Bacteria</taxon>
        <taxon>Bacillati</taxon>
        <taxon>Bacillota</taxon>
        <taxon>Clostridia</taxon>
        <taxon>Eubacteriales</taxon>
        <taxon>Candidatus Onthenecus</taxon>
    </lineage>
</organism>
<reference evidence="2" key="2">
    <citation type="journal article" date="2021" name="PeerJ">
        <title>Extensive microbial diversity within the chicken gut microbiome revealed by metagenomics and culture.</title>
        <authorList>
            <person name="Gilroy R."/>
            <person name="Ravi A."/>
            <person name="Getino M."/>
            <person name="Pursley I."/>
            <person name="Horton D.L."/>
            <person name="Alikhan N.F."/>
            <person name="Baker D."/>
            <person name="Gharbi K."/>
            <person name="Hall N."/>
            <person name="Watson M."/>
            <person name="Adriaenssens E.M."/>
            <person name="Foster-Nyarko E."/>
            <person name="Jarju S."/>
            <person name="Secka A."/>
            <person name="Antonio M."/>
            <person name="Oren A."/>
            <person name="Chaudhuri R.R."/>
            <person name="La Ragione R."/>
            <person name="Hildebrand F."/>
            <person name="Pallen M.J."/>
        </authorList>
    </citation>
    <scope>NUCLEOTIDE SEQUENCE</scope>
    <source>
        <strain evidence="2">ChiSxjej2B14-6234</strain>
    </source>
</reference>
<dbReference type="AlphaFoldDB" id="A0A9D0Z9D2"/>
<proteinExistence type="predicted"/>
<evidence type="ECO:0000313" key="2">
    <source>
        <dbReference type="EMBL" id="HIQ71394.1"/>
    </source>
</evidence>
<evidence type="ECO:0000313" key="3">
    <source>
        <dbReference type="Proteomes" id="UP000886887"/>
    </source>
</evidence>